<evidence type="ECO:0000313" key="8">
    <source>
        <dbReference type="EMBL" id="WIA22355.1"/>
    </source>
</evidence>
<keyword evidence="3" id="KW-1015">Disulfide bond</keyword>
<dbReference type="Gene3D" id="3.30.20.10">
    <property type="entry name" value="Endochitinase, domain 2"/>
    <property type="match status" value="1"/>
</dbReference>
<keyword evidence="4 5" id="KW-0326">Glycosidase</keyword>
<dbReference type="InterPro" id="IPR001223">
    <property type="entry name" value="Glyco_hydro18_cat"/>
</dbReference>
<dbReference type="InterPro" id="IPR001579">
    <property type="entry name" value="Glyco_hydro_18_chit_AS"/>
</dbReference>
<dbReference type="InterPro" id="IPR011583">
    <property type="entry name" value="Chitinase_II/V-like_cat"/>
</dbReference>
<keyword evidence="1 5" id="KW-0378">Hydrolase</keyword>
<dbReference type="InterPro" id="IPR023346">
    <property type="entry name" value="Lysozyme-like_dom_sf"/>
</dbReference>
<evidence type="ECO:0000256" key="1">
    <source>
        <dbReference type="ARBA" id="ARBA00022801"/>
    </source>
</evidence>
<name>A0ABY8UMM5_TETOB</name>
<dbReference type="PROSITE" id="PS00773">
    <property type="entry name" value="CHITINASE_19_1"/>
    <property type="match status" value="1"/>
</dbReference>
<dbReference type="Gene3D" id="3.20.20.80">
    <property type="entry name" value="Glycosidases"/>
    <property type="match status" value="1"/>
</dbReference>
<feature type="region of interest" description="Disordered" evidence="6">
    <location>
        <begin position="409"/>
        <end position="447"/>
    </location>
</feature>
<keyword evidence="9" id="KW-1185">Reference proteome</keyword>
<dbReference type="PANTHER" id="PTHR22595">
    <property type="entry name" value="CHITINASE-RELATED"/>
    <property type="match status" value="1"/>
</dbReference>
<dbReference type="Pfam" id="PF00182">
    <property type="entry name" value="Glyco_hydro_19"/>
    <property type="match status" value="1"/>
</dbReference>
<dbReference type="SUPFAM" id="SSF51445">
    <property type="entry name" value="(Trans)glycosidases"/>
    <property type="match status" value="1"/>
</dbReference>
<evidence type="ECO:0000256" key="3">
    <source>
        <dbReference type="ARBA" id="ARBA00023157"/>
    </source>
</evidence>
<dbReference type="EMBL" id="CP126221">
    <property type="protein sequence ID" value="WIA22355.1"/>
    <property type="molecule type" value="Genomic_DNA"/>
</dbReference>
<dbReference type="Gene3D" id="1.10.530.10">
    <property type="match status" value="1"/>
</dbReference>
<evidence type="ECO:0000256" key="4">
    <source>
        <dbReference type="ARBA" id="ARBA00023295"/>
    </source>
</evidence>
<proteinExistence type="predicted"/>
<dbReference type="CDD" id="cd00325">
    <property type="entry name" value="chitinase_GH19"/>
    <property type="match status" value="1"/>
</dbReference>
<dbReference type="PROSITE" id="PS00774">
    <property type="entry name" value="CHITINASE_19_2"/>
    <property type="match status" value="1"/>
</dbReference>
<feature type="region of interest" description="Disordered" evidence="6">
    <location>
        <begin position="1"/>
        <end position="82"/>
    </location>
</feature>
<gene>
    <name evidence="8" type="ORF">OEZ85_004665</name>
</gene>
<dbReference type="PROSITE" id="PS01095">
    <property type="entry name" value="GH18_1"/>
    <property type="match status" value="1"/>
</dbReference>
<evidence type="ECO:0000313" key="9">
    <source>
        <dbReference type="Proteomes" id="UP001244341"/>
    </source>
</evidence>
<dbReference type="InterPro" id="IPR000726">
    <property type="entry name" value="Glyco_hydro_19_cat"/>
</dbReference>
<feature type="domain" description="GH18" evidence="7">
    <location>
        <begin position="87"/>
        <end position="382"/>
    </location>
</feature>
<dbReference type="InterPro" id="IPR017853">
    <property type="entry name" value="GH"/>
</dbReference>
<dbReference type="Proteomes" id="UP001244341">
    <property type="component" value="Chromosome 14b"/>
</dbReference>
<dbReference type="PANTHER" id="PTHR22595:SF79">
    <property type="entry name" value="CHITINASE 12"/>
    <property type="match status" value="1"/>
</dbReference>
<dbReference type="Pfam" id="PF00704">
    <property type="entry name" value="Glyco_hydro_18"/>
    <property type="match status" value="1"/>
</dbReference>
<evidence type="ECO:0000256" key="5">
    <source>
        <dbReference type="RuleBase" id="RU000489"/>
    </source>
</evidence>
<evidence type="ECO:0000259" key="7">
    <source>
        <dbReference type="PROSITE" id="PS51910"/>
    </source>
</evidence>
<dbReference type="SMART" id="SM00636">
    <property type="entry name" value="Glyco_18"/>
    <property type="match status" value="1"/>
</dbReference>
<dbReference type="PROSITE" id="PS51910">
    <property type="entry name" value="GH18_2"/>
    <property type="match status" value="1"/>
</dbReference>
<evidence type="ECO:0000256" key="2">
    <source>
        <dbReference type="ARBA" id="ARBA00022821"/>
    </source>
</evidence>
<feature type="compositionally biased region" description="Pro residues" evidence="6">
    <location>
        <begin position="32"/>
        <end position="77"/>
    </location>
</feature>
<protein>
    <recommendedName>
        <fullName evidence="7">GH18 domain-containing protein</fullName>
    </recommendedName>
</protein>
<organism evidence="8 9">
    <name type="scientific">Tetradesmus obliquus</name>
    <name type="common">Green alga</name>
    <name type="synonym">Acutodesmus obliquus</name>
    <dbReference type="NCBI Taxonomy" id="3088"/>
    <lineage>
        <taxon>Eukaryota</taxon>
        <taxon>Viridiplantae</taxon>
        <taxon>Chlorophyta</taxon>
        <taxon>core chlorophytes</taxon>
        <taxon>Chlorophyceae</taxon>
        <taxon>CS clade</taxon>
        <taxon>Sphaeropleales</taxon>
        <taxon>Scenedesmaceae</taxon>
        <taxon>Tetradesmus</taxon>
    </lineage>
</organism>
<keyword evidence="2" id="KW-0611">Plant defense</keyword>
<accession>A0ABY8UMM5</accession>
<dbReference type="SUPFAM" id="SSF53955">
    <property type="entry name" value="Lysozyme-like"/>
    <property type="match status" value="1"/>
</dbReference>
<feature type="compositionally biased region" description="Pro residues" evidence="6">
    <location>
        <begin position="415"/>
        <end position="440"/>
    </location>
</feature>
<sequence>MTKSRLVTGLPTGCQANFGSCSSSGGGSNPSSPSPVPASPSPVPASPSPTPKSPSPSPSPATPSPSPAPPSSSPQPPNTRASLPVGPLVVGYYQTWSAGWASTGANLDLARIPSYVNVVIVSFAKPDCSYTKGSYQLTGTGLDFSSDGTIVRDAIAALKTTNPNTRVLLAVGGATYYNFAGTKPQCIKHIIDDFGFDGMDFDWEPVNSNCVVKPGGGVSCATDAEGVSVLAALRAALPQGQYLMSTASWHVGMYGEGAFVASKPASAYTGVNMAMAKSAAGQSLDLVNIMAYDAGNTASTGFDWAESYRAHRAIWQSQAIAVGVEIPPEAWGGNVITLPQVAERANYVKSSSTSAQYGIMLWSLHKNGCPNAQQITSAVCSTFGMASCSTPLPFTHGCQAGFGSCSGSGGGSNPVPSPSPVSNPPAPAAPSPSPANPPSPGGDNTNSATVADVISSSLFNQIFLHRNDPACSSNGFYTYSAFVAAAAAFLGFGTAADAATNKRELAAFLAQISHETTGGWATAPDGPYSWGLCWIQEGMKTPAEQMAPYCAESAEYPCAPGKKYFGRGPMQLSWNYNYIPAGQALGFDGLNNPDAVTQDAVLAFKTAIWFWMTPRDAKPSCHAVMTGSWTPNPADVAAGRLSGFGLTTNIINGGLECSGTGSVQGQELDRIRYFKRYAALFGVDTGSNLDCSRQQHY</sequence>
<reference evidence="8 9" key="1">
    <citation type="submission" date="2023-05" db="EMBL/GenBank/DDBJ databases">
        <title>A 100% complete, gapless, phased diploid assembly of the Scenedesmus obliquus UTEX 3031 genome.</title>
        <authorList>
            <person name="Biondi T.C."/>
            <person name="Hanschen E.R."/>
            <person name="Kwon T."/>
            <person name="Eng W."/>
            <person name="Kruse C.P.S."/>
            <person name="Koehler S.I."/>
            <person name="Kunde Y."/>
            <person name="Gleasner C.D."/>
            <person name="You Mak K.T."/>
            <person name="Polle J."/>
            <person name="Hovde B.T."/>
            <person name="Starkenburg S.R."/>
        </authorList>
    </citation>
    <scope>NUCLEOTIDE SEQUENCE [LARGE SCALE GENOMIC DNA]</scope>
    <source>
        <strain evidence="8 9">DOE0152z</strain>
    </source>
</reference>
<evidence type="ECO:0000256" key="6">
    <source>
        <dbReference type="SAM" id="MobiDB-lite"/>
    </source>
</evidence>